<keyword evidence="3" id="KW-1185">Reference proteome</keyword>
<gene>
    <name evidence="2" type="ORF">GCM10010238_50200</name>
</gene>
<dbReference type="Gene3D" id="3.20.20.80">
    <property type="entry name" value="Glycosidases"/>
    <property type="match status" value="1"/>
</dbReference>
<feature type="compositionally biased region" description="Low complexity" evidence="1">
    <location>
        <begin position="43"/>
        <end position="62"/>
    </location>
</feature>
<name>A0A918GRM4_STRGD</name>
<dbReference type="PANTHER" id="PTHR42976">
    <property type="entry name" value="BIFUNCTIONAL CHITINASE/LYSOZYME-RELATED"/>
    <property type="match status" value="1"/>
</dbReference>
<dbReference type="GO" id="GO:0016787">
    <property type="term" value="F:hydrolase activity"/>
    <property type="evidence" value="ECO:0007669"/>
    <property type="project" value="UniProtKB-KW"/>
</dbReference>
<reference evidence="2" key="2">
    <citation type="submission" date="2020-09" db="EMBL/GenBank/DDBJ databases">
        <authorList>
            <person name="Sun Q."/>
            <person name="Ohkuma M."/>
        </authorList>
    </citation>
    <scope>NUCLEOTIDE SEQUENCE</scope>
    <source>
        <strain evidence="2">JCM 4234</strain>
    </source>
</reference>
<evidence type="ECO:0000256" key="1">
    <source>
        <dbReference type="SAM" id="MobiDB-lite"/>
    </source>
</evidence>
<comment type="caution">
    <text evidence="2">The sequence shown here is derived from an EMBL/GenBank/DDBJ whole genome shotgun (WGS) entry which is preliminary data.</text>
</comment>
<proteinExistence type="predicted"/>
<sequence length="359" mass="36386">MFPSWDMNCESGSHAMRGLRKSAAGLICLFALATAGCSVGSSDGSGDSGTADSAPSADPSTGTPSASATGYAPYVSATTASDLDSAGSPATYNLAFVISSGSGCTPEWNGSSAVDDAAVASRISDLTAAGATVRVSFGGASGKELAATCDSAEDLAQAYGEALDAAGGATLADFDIEGDELTDSASVALRSEAIALLQEERSGLKVSFTLPVMPSGLDDDGVALLQSANDHAVRVSTVNLMTMNYGESYSGDMGDYALTSAEAAHAQLKEVFGLSDANAWRGMALTSMIGVNDVDGETFTLDDAAEVRAFAEEKEIAWVSMWSTFRDQPCDDDADSDDAATDCSGVDQEAGAFGEALAG</sequence>
<reference evidence="2" key="1">
    <citation type="journal article" date="2014" name="Int. J. Syst. Evol. Microbiol.">
        <title>Complete genome sequence of Corynebacterium casei LMG S-19264T (=DSM 44701T), isolated from a smear-ripened cheese.</title>
        <authorList>
            <consortium name="US DOE Joint Genome Institute (JGI-PGF)"/>
            <person name="Walter F."/>
            <person name="Albersmeier A."/>
            <person name="Kalinowski J."/>
            <person name="Ruckert C."/>
        </authorList>
    </citation>
    <scope>NUCLEOTIDE SEQUENCE</scope>
    <source>
        <strain evidence="2">JCM 4234</strain>
    </source>
</reference>
<dbReference type="InterPro" id="IPR052750">
    <property type="entry name" value="GH18_Chitinase"/>
</dbReference>
<dbReference type="Proteomes" id="UP000653493">
    <property type="component" value="Unassembled WGS sequence"/>
</dbReference>
<dbReference type="EMBL" id="BMSL01000018">
    <property type="protein sequence ID" value="GGS54761.1"/>
    <property type="molecule type" value="Genomic_DNA"/>
</dbReference>
<accession>A0A918GRM4</accession>
<evidence type="ECO:0000313" key="2">
    <source>
        <dbReference type="EMBL" id="GGS54761.1"/>
    </source>
</evidence>
<protein>
    <submittedName>
        <fullName evidence="2">Hydrolase</fullName>
    </submittedName>
</protein>
<organism evidence="2 3">
    <name type="scientific">Streptomyces griseoviridis</name>
    <dbReference type="NCBI Taxonomy" id="45398"/>
    <lineage>
        <taxon>Bacteria</taxon>
        <taxon>Bacillati</taxon>
        <taxon>Actinomycetota</taxon>
        <taxon>Actinomycetes</taxon>
        <taxon>Kitasatosporales</taxon>
        <taxon>Streptomycetaceae</taxon>
        <taxon>Streptomyces</taxon>
    </lineage>
</organism>
<dbReference type="InterPro" id="IPR017853">
    <property type="entry name" value="GH"/>
</dbReference>
<evidence type="ECO:0000313" key="3">
    <source>
        <dbReference type="Proteomes" id="UP000653493"/>
    </source>
</evidence>
<keyword evidence="2" id="KW-0378">Hydrolase</keyword>
<feature type="region of interest" description="Disordered" evidence="1">
    <location>
        <begin position="43"/>
        <end position="68"/>
    </location>
</feature>
<dbReference type="PANTHER" id="PTHR42976:SF1">
    <property type="entry name" value="GH18 DOMAIN-CONTAINING PROTEIN-RELATED"/>
    <property type="match status" value="1"/>
</dbReference>
<dbReference type="CDD" id="cd06543">
    <property type="entry name" value="GH18_PF-ChiA-like"/>
    <property type="match status" value="1"/>
</dbReference>
<dbReference type="AlphaFoldDB" id="A0A918GRM4"/>
<dbReference type="SUPFAM" id="SSF51445">
    <property type="entry name" value="(Trans)glycosidases"/>
    <property type="match status" value="1"/>
</dbReference>